<dbReference type="GO" id="GO:0005758">
    <property type="term" value="C:mitochondrial intermembrane space"/>
    <property type="evidence" value="ECO:0007669"/>
    <property type="project" value="TreeGrafter"/>
</dbReference>
<evidence type="ECO:0000256" key="4">
    <source>
        <dbReference type="ARBA" id="ARBA00022833"/>
    </source>
</evidence>
<dbReference type="GO" id="GO:0006518">
    <property type="term" value="P:peptide metabolic process"/>
    <property type="evidence" value="ECO:0007669"/>
    <property type="project" value="TreeGrafter"/>
</dbReference>
<dbReference type="Proteomes" id="UP000256645">
    <property type="component" value="Unassembled WGS sequence"/>
</dbReference>
<sequence>MKQNYSYDRAKVAEYFSLEATINGMLKNFENLFGLDFEEVTGRANVWHEDVQVYSVWDAEEQGGGFLGYLYLDLYAREGKGESAFNFNLQPGFLKQEGTRQFCSTVLSCSLPKPSSKSPCLLYHWNVVILFHELGHGIHNLVSKTLYARFHGTAVAVDFGEAPSQMLEQWCYIPTFLKSLGQHYSYDSPESFNSWEAKANGAPRPPIQLPDEMIQNIVRLRPTSSASSEAIKDMDLAQEYHKLIREIKMFDIPDQSSEWSRSFSTFPHFVHEYDAGYYSYLFSQAYSTEIFYTAFRSDPMSRKQGLRFRQCVLERGGSQDEMKSLTDFLGRAPTIEPFYESLGLNRDGSEYKDLTLT</sequence>
<keyword evidence="3 6" id="KW-0378">Hydrolase</keyword>
<proteinExistence type="inferred from homology"/>
<evidence type="ECO:0000256" key="5">
    <source>
        <dbReference type="ARBA" id="ARBA00023049"/>
    </source>
</evidence>
<dbReference type="PANTHER" id="PTHR11804:SF84">
    <property type="entry name" value="SACCHAROLYSIN"/>
    <property type="match status" value="1"/>
</dbReference>
<comment type="cofactor">
    <cofactor evidence="6">
        <name>Zn(2+)</name>
        <dbReference type="ChEBI" id="CHEBI:29105"/>
    </cofactor>
    <text evidence="6">Binds 1 zinc ion.</text>
</comment>
<keyword evidence="1 6" id="KW-0645">Protease</keyword>
<accession>A0A3D8RZI2</accession>
<dbReference type="GO" id="GO:0006508">
    <property type="term" value="P:proteolysis"/>
    <property type="evidence" value="ECO:0007669"/>
    <property type="project" value="UniProtKB-KW"/>
</dbReference>
<evidence type="ECO:0000256" key="6">
    <source>
        <dbReference type="RuleBase" id="RU003435"/>
    </source>
</evidence>
<dbReference type="GO" id="GO:0004222">
    <property type="term" value="F:metalloendopeptidase activity"/>
    <property type="evidence" value="ECO:0007669"/>
    <property type="project" value="InterPro"/>
</dbReference>
<dbReference type="Pfam" id="PF01432">
    <property type="entry name" value="Peptidase_M3"/>
    <property type="match status" value="1"/>
</dbReference>
<comment type="similarity">
    <text evidence="6">Belongs to the peptidase M3 family.</text>
</comment>
<dbReference type="AlphaFoldDB" id="A0A3D8RZI2"/>
<name>A0A3D8RZI2_9HELO</name>
<comment type="caution">
    <text evidence="8">The sequence shown here is derived from an EMBL/GenBank/DDBJ whole genome shotgun (WGS) entry which is preliminary data.</text>
</comment>
<feature type="domain" description="Peptidase M3A/M3B catalytic" evidence="7">
    <location>
        <begin position="2"/>
        <end position="343"/>
    </location>
</feature>
<dbReference type="SUPFAM" id="SSF55486">
    <property type="entry name" value="Metalloproteases ('zincins'), catalytic domain"/>
    <property type="match status" value="1"/>
</dbReference>
<dbReference type="InterPro" id="IPR045090">
    <property type="entry name" value="Pept_M3A_M3B"/>
</dbReference>
<dbReference type="FunFam" id="3.40.390.10:FF:000074">
    <property type="entry name" value="Metalloprotease"/>
    <property type="match status" value="1"/>
</dbReference>
<dbReference type="OrthoDB" id="3544061at2759"/>
<evidence type="ECO:0000313" key="8">
    <source>
        <dbReference type="EMBL" id="RDW79446.1"/>
    </source>
</evidence>
<keyword evidence="5 6" id="KW-0482">Metalloprotease</keyword>
<reference evidence="8 9" key="1">
    <citation type="journal article" date="2018" name="IMA Fungus">
        <title>IMA Genome-F 9: Draft genome sequence of Annulohypoxylon stygium, Aspergillus mulundensis, Berkeleyomyces basicola (syn. Thielaviopsis basicola), Ceratocystis smalleyi, two Cercospora beticola strains, Coleophoma cylindrospora, Fusarium fracticaudum, Phialophora cf. hyalina, and Morchella septimelata.</title>
        <authorList>
            <person name="Wingfield B.D."/>
            <person name="Bills G.F."/>
            <person name="Dong Y."/>
            <person name="Huang W."/>
            <person name="Nel W.J."/>
            <person name="Swalarsk-Parry B.S."/>
            <person name="Vaghefi N."/>
            <person name="Wilken P.M."/>
            <person name="An Z."/>
            <person name="de Beer Z.W."/>
            <person name="De Vos L."/>
            <person name="Chen L."/>
            <person name="Duong T.A."/>
            <person name="Gao Y."/>
            <person name="Hammerbacher A."/>
            <person name="Kikkert J.R."/>
            <person name="Li Y."/>
            <person name="Li H."/>
            <person name="Li K."/>
            <person name="Li Q."/>
            <person name="Liu X."/>
            <person name="Ma X."/>
            <person name="Naidoo K."/>
            <person name="Pethybridge S.J."/>
            <person name="Sun J."/>
            <person name="Steenkamp E.T."/>
            <person name="van der Nest M.A."/>
            <person name="van Wyk S."/>
            <person name="Wingfield M.J."/>
            <person name="Xiong C."/>
            <person name="Yue Q."/>
            <person name="Zhang X."/>
        </authorList>
    </citation>
    <scope>NUCLEOTIDE SEQUENCE [LARGE SCALE GENOMIC DNA]</scope>
    <source>
        <strain evidence="8 9">BP6252</strain>
    </source>
</reference>
<protein>
    <recommendedName>
        <fullName evidence="7">Peptidase M3A/M3B catalytic domain-containing protein</fullName>
    </recommendedName>
</protein>
<evidence type="ECO:0000256" key="2">
    <source>
        <dbReference type="ARBA" id="ARBA00022723"/>
    </source>
</evidence>
<dbReference type="GO" id="GO:0046872">
    <property type="term" value="F:metal ion binding"/>
    <property type="evidence" value="ECO:0007669"/>
    <property type="project" value="UniProtKB-UniRule"/>
</dbReference>
<evidence type="ECO:0000256" key="3">
    <source>
        <dbReference type="ARBA" id="ARBA00022801"/>
    </source>
</evidence>
<keyword evidence="4 6" id="KW-0862">Zinc</keyword>
<gene>
    <name evidence="8" type="ORF">BP6252_04084</name>
</gene>
<dbReference type="EMBL" id="PDLM01000004">
    <property type="protein sequence ID" value="RDW79446.1"/>
    <property type="molecule type" value="Genomic_DNA"/>
</dbReference>
<evidence type="ECO:0000313" key="9">
    <source>
        <dbReference type="Proteomes" id="UP000256645"/>
    </source>
</evidence>
<evidence type="ECO:0000259" key="7">
    <source>
        <dbReference type="Pfam" id="PF01432"/>
    </source>
</evidence>
<dbReference type="InterPro" id="IPR001567">
    <property type="entry name" value="Pept_M3A_M3B_dom"/>
</dbReference>
<dbReference type="Gene3D" id="1.10.1370.40">
    <property type="match status" value="1"/>
</dbReference>
<dbReference type="PANTHER" id="PTHR11804">
    <property type="entry name" value="PROTEASE M3 THIMET OLIGOPEPTIDASE-RELATED"/>
    <property type="match status" value="1"/>
</dbReference>
<keyword evidence="9" id="KW-1185">Reference proteome</keyword>
<evidence type="ECO:0000256" key="1">
    <source>
        <dbReference type="ARBA" id="ARBA00022670"/>
    </source>
</evidence>
<keyword evidence="2 6" id="KW-0479">Metal-binding</keyword>
<organism evidence="8 9">
    <name type="scientific">Coleophoma cylindrospora</name>
    <dbReference type="NCBI Taxonomy" id="1849047"/>
    <lineage>
        <taxon>Eukaryota</taxon>
        <taxon>Fungi</taxon>
        <taxon>Dikarya</taxon>
        <taxon>Ascomycota</taxon>
        <taxon>Pezizomycotina</taxon>
        <taxon>Leotiomycetes</taxon>
        <taxon>Helotiales</taxon>
        <taxon>Dermateaceae</taxon>
        <taxon>Coleophoma</taxon>
    </lineage>
</organism>